<dbReference type="PRINTS" id="PR00261">
    <property type="entry name" value="LDLRECEPTOR"/>
</dbReference>
<gene>
    <name evidence="14" type="ORF">ACJMK2_002875</name>
</gene>
<dbReference type="InterPro" id="IPR036772">
    <property type="entry name" value="SRCR-like_dom_sf"/>
</dbReference>
<evidence type="ECO:0000256" key="1">
    <source>
        <dbReference type="ARBA" id="ARBA00004167"/>
    </source>
</evidence>
<comment type="caution">
    <text evidence="14">The sequence shown here is derived from an EMBL/GenBank/DDBJ whole genome shotgun (WGS) entry which is preliminary data.</text>
</comment>
<dbReference type="PANTHER" id="PTHR24270">
    <property type="entry name" value="LOW-DENSITY LIPOPROTEIN RECEPTOR-RELATED"/>
    <property type="match status" value="1"/>
</dbReference>
<evidence type="ECO:0000256" key="2">
    <source>
        <dbReference type="ARBA" id="ARBA00004308"/>
    </source>
</evidence>
<keyword evidence="4" id="KW-0812">Transmembrane</keyword>
<feature type="non-terminal residue" evidence="14">
    <location>
        <position position="449"/>
    </location>
</feature>
<evidence type="ECO:0000256" key="3">
    <source>
        <dbReference type="ARBA" id="ARBA00022670"/>
    </source>
</evidence>
<evidence type="ECO:0000256" key="4">
    <source>
        <dbReference type="ARBA" id="ARBA00022692"/>
    </source>
</evidence>
<keyword evidence="15" id="KW-1185">Reference proteome</keyword>
<dbReference type="PROSITE" id="PS50287">
    <property type="entry name" value="SRCR_2"/>
    <property type="match status" value="1"/>
</dbReference>
<dbReference type="SUPFAM" id="SSF57424">
    <property type="entry name" value="LDL receptor-like module"/>
    <property type="match status" value="3"/>
</dbReference>
<keyword evidence="10 12" id="KW-1015">Disulfide bond</keyword>
<dbReference type="SUPFAM" id="SSF49899">
    <property type="entry name" value="Concanavalin A-like lectins/glucanases"/>
    <property type="match status" value="1"/>
</dbReference>
<feature type="disulfide bond" evidence="11">
    <location>
        <begin position="323"/>
        <end position="338"/>
    </location>
</feature>
<reference evidence="14 15" key="1">
    <citation type="submission" date="2024-11" db="EMBL/GenBank/DDBJ databases">
        <title>Chromosome-level genome assembly of the freshwater bivalve Anodonta woodiana.</title>
        <authorList>
            <person name="Chen X."/>
        </authorList>
    </citation>
    <scope>NUCLEOTIDE SEQUENCE [LARGE SCALE GENOMIC DNA]</scope>
    <source>
        <strain evidence="14">MN2024</strain>
        <tissue evidence="14">Gills</tissue>
    </source>
</reference>
<comment type="caution">
    <text evidence="12">Lacks conserved residue(s) required for the propagation of feature annotation.</text>
</comment>
<dbReference type="SUPFAM" id="SSF56487">
    <property type="entry name" value="SRCR-like"/>
    <property type="match status" value="1"/>
</dbReference>
<dbReference type="EMBL" id="JBJQND010000001">
    <property type="protein sequence ID" value="KAL3890593.1"/>
    <property type="molecule type" value="Genomic_DNA"/>
</dbReference>
<keyword evidence="7" id="KW-0720">Serine protease</keyword>
<accession>A0ABD3XZW4</accession>
<evidence type="ECO:0000256" key="12">
    <source>
        <dbReference type="PROSITE-ProRule" id="PRU00196"/>
    </source>
</evidence>
<feature type="disulfide bond" evidence="12">
    <location>
        <begin position="228"/>
        <end position="289"/>
    </location>
</feature>
<protein>
    <recommendedName>
        <fullName evidence="13">SRCR domain-containing protein</fullName>
    </recommendedName>
</protein>
<keyword evidence="9" id="KW-0472">Membrane</keyword>
<evidence type="ECO:0000256" key="10">
    <source>
        <dbReference type="ARBA" id="ARBA00023157"/>
    </source>
</evidence>
<keyword evidence="5" id="KW-0677">Repeat</keyword>
<dbReference type="GO" id="GO:0006508">
    <property type="term" value="P:proteolysis"/>
    <property type="evidence" value="ECO:0007669"/>
    <property type="project" value="UniProtKB-KW"/>
</dbReference>
<dbReference type="SMART" id="SM00202">
    <property type="entry name" value="SR"/>
    <property type="match status" value="1"/>
</dbReference>
<dbReference type="PROSITE" id="PS01209">
    <property type="entry name" value="LDLRA_1"/>
    <property type="match status" value="2"/>
</dbReference>
<dbReference type="Proteomes" id="UP001634394">
    <property type="component" value="Unassembled WGS sequence"/>
</dbReference>
<sequence>KFMVAYNSTDLLDYYNAMKNNVINLPSRIEYVSAVLSSPKHHFATESCVYFYYYLNGTAVRPNPLTAQLRVYVNGIHGRRLEWYDHVNRTVNDCLKGWVSVEPGEASIVFEGKTVTATTVWPGVVALDDVSVISKPCPVYPDCGPDTFQCTSSRVCIPFDMQCDGGNDCWDGSDEDNCTTNADYEVKLINGDGSYGSIAIFYQGLWRPVCMSKVSLMKGNLNIVGLVCDQLCYHGRSQGAFVNSWHKPVQHAMEVSCSPNNEKLSRCSMTLIETKHRTRSCYYYQAALCSHDECFSGEKLCPQDMTITNNPSSAKCIPARYFCDGVNDCRGGTDELNCANCSNSEFECTNHVCVPDSQRCDGIPQCGDKSDEYGCVIVANNVAKIYHSQLSTYLPVCYNDINKSLADMLCALSGQGAATHYESYIDVFGSVLIRQPEYVASIVPGYFVT</sequence>
<keyword evidence="3" id="KW-0645">Protease</keyword>
<dbReference type="InterPro" id="IPR001190">
    <property type="entry name" value="SRCR"/>
</dbReference>
<dbReference type="Gene3D" id="4.10.400.10">
    <property type="entry name" value="Low-density Lipoprotein Receptor"/>
    <property type="match status" value="3"/>
</dbReference>
<evidence type="ECO:0000256" key="7">
    <source>
        <dbReference type="ARBA" id="ARBA00022825"/>
    </source>
</evidence>
<dbReference type="GO" id="GO:0008236">
    <property type="term" value="F:serine-type peptidase activity"/>
    <property type="evidence" value="ECO:0007669"/>
    <property type="project" value="UniProtKB-KW"/>
</dbReference>
<dbReference type="GO" id="GO:0012505">
    <property type="term" value="C:endomembrane system"/>
    <property type="evidence" value="ECO:0007669"/>
    <property type="project" value="UniProtKB-SubCell"/>
</dbReference>
<dbReference type="GO" id="GO:0016020">
    <property type="term" value="C:membrane"/>
    <property type="evidence" value="ECO:0007669"/>
    <property type="project" value="UniProtKB-SubCell"/>
</dbReference>
<dbReference type="InterPro" id="IPR002172">
    <property type="entry name" value="LDrepeatLR_classA_rpt"/>
</dbReference>
<dbReference type="AlphaFoldDB" id="A0ABD3XZW4"/>
<evidence type="ECO:0000256" key="9">
    <source>
        <dbReference type="ARBA" id="ARBA00023136"/>
    </source>
</evidence>
<feature type="non-terminal residue" evidence="14">
    <location>
        <position position="1"/>
    </location>
</feature>
<keyword evidence="8" id="KW-1133">Transmembrane helix</keyword>
<evidence type="ECO:0000256" key="11">
    <source>
        <dbReference type="PROSITE-ProRule" id="PRU00124"/>
    </source>
</evidence>
<dbReference type="Pfam" id="PF00057">
    <property type="entry name" value="Ldl_recept_a"/>
    <property type="match status" value="3"/>
</dbReference>
<evidence type="ECO:0000256" key="8">
    <source>
        <dbReference type="ARBA" id="ARBA00022989"/>
    </source>
</evidence>
<proteinExistence type="predicted"/>
<feature type="disulfide bond" evidence="11">
    <location>
        <begin position="341"/>
        <end position="353"/>
    </location>
</feature>
<evidence type="ECO:0000313" key="14">
    <source>
        <dbReference type="EMBL" id="KAL3890593.1"/>
    </source>
</evidence>
<feature type="disulfide bond" evidence="11">
    <location>
        <begin position="348"/>
        <end position="366"/>
    </location>
</feature>
<keyword evidence="6" id="KW-0378">Hydrolase</keyword>
<dbReference type="InterPro" id="IPR050685">
    <property type="entry name" value="LDLR"/>
</dbReference>
<feature type="disulfide bond" evidence="12">
    <location>
        <begin position="257"/>
        <end position="267"/>
    </location>
</feature>
<organism evidence="14 15">
    <name type="scientific">Sinanodonta woodiana</name>
    <name type="common">Chinese pond mussel</name>
    <name type="synonym">Anodonta woodiana</name>
    <dbReference type="NCBI Taxonomy" id="1069815"/>
    <lineage>
        <taxon>Eukaryota</taxon>
        <taxon>Metazoa</taxon>
        <taxon>Spiralia</taxon>
        <taxon>Lophotrochozoa</taxon>
        <taxon>Mollusca</taxon>
        <taxon>Bivalvia</taxon>
        <taxon>Autobranchia</taxon>
        <taxon>Heteroconchia</taxon>
        <taxon>Palaeoheterodonta</taxon>
        <taxon>Unionida</taxon>
        <taxon>Unionoidea</taxon>
        <taxon>Unionidae</taxon>
        <taxon>Unioninae</taxon>
        <taxon>Sinanodonta</taxon>
    </lineage>
</organism>
<dbReference type="PROSITE" id="PS50068">
    <property type="entry name" value="LDLRA_2"/>
    <property type="match status" value="3"/>
</dbReference>
<comment type="subcellular location">
    <subcellularLocation>
        <location evidence="2">Endomembrane system</location>
    </subcellularLocation>
    <subcellularLocation>
        <location evidence="1">Membrane</location>
        <topology evidence="1">Single-pass membrane protein</topology>
    </subcellularLocation>
</comment>
<feature type="disulfide bond" evidence="11">
    <location>
        <begin position="163"/>
        <end position="178"/>
    </location>
</feature>
<evidence type="ECO:0000256" key="5">
    <source>
        <dbReference type="ARBA" id="ARBA00022737"/>
    </source>
</evidence>
<feature type="disulfide bond" evidence="11">
    <location>
        <begin position="360"/>
        <end position="375"/>
    </location>
</feature>
<dbReference type="CDD" id="cd00112">
    <property type="entry name" value="LDLa"/>
    <property type="match status" value="3"/>
</dbReference>
<dbReference type="SMART" id="SM00192">
    <property type="entry name" value="LDLa"/>
    <property type="match status" value="3"/>
</dbReference>
<dbReference type="Gene3D" id="2.60.120.200">
    <property type="match status" value="1"/>
</dbReference>
<evidence type="ECO:0000259" key="13">
    <source>
        <dbReference type="PROSITE" id="PS50287"/>
    </source>
</evidence>
<name>A0ABD3XZW4_SINWO</name>
<feature type="domain" description="SRCR" evidence="13">
    <location>
        <begin position="186"/>
        <end position="290"/>
    </location>
</feature>
<dbReference type="InterPro" id="IPR036055">
    <property type="entry name" value="LDL_receptor-like_sf"/>
</dbReference>
<dbReference type="InterPro" id="IPR013320">
    <property type="entry name" value="ConA-like_dom_sf"/>
</dbReference>
<evidence type="ECO:0000256" key="6">
    <source>
        <dbReference type="ARBA" id="ARBA00022801"/>
    </source>
</evidence>
<dbReference type="GO" id="GO:0016192">
    <property type="term" value="P:vesicle-mediated transport"/>
    <property type="evidence" value="ECO:0007669"/>
    <property type="project" value="UniProtKB-ARBA"/>
</dbReference>
<dbReference type="InterPro" id="IPR023415">
    <property type="entry name" value="LDLR_class-A_CS"/>
</dbReference>
<evidence type="ECO:0000313" key="15">
    <source>
        <dbReference type="Proteomes" id="UP001634394"/>
    </source>
</evidence>